<dbReference type="Proteomes" id="UP001143910">
    <property type="component" value="Unassembled WGS sequence"/>
</dbReference>
<comment type="caution">
    <text evidence="1">The sequence shown here is derived from an EMBL/GenBank/DDBJ whole genome shotgun (WGS) entry which is preliminary data.</text>
</comment>
<reference evidence="1" key="1">
    <citation type="submission" date="2022-08" db="EMBL/GenBank/DDBJ databases">
        <title>Genome Sequence of Lecanicillium fungicola.</title>
        <authorList>
            <person name="Buettner E."/>
        </authorList>
    </citation>
    <scope>NUCLEOTIDE SEQUENCE</scope>
    <source>
        <strain evidence="1">Babe33</strain>
    </source>
</reference>
<organism evidence="1 2">
    <name type="scientific">Zarea fungicola</name>
    <dbReference type="NCBI Taxonomy" id="93591"/>
    <lineage>
        <taxon>Eukaryota</taxon>
        <taxon>Fungi</taxon>
        <taxon>Dikarya</taxon>
        <taxon>Ascomycota</taxon>
        <taxon>Pezizomycotina</taxon>
        <taxon>Sordariomycetes</taxon>
        <taxon>Hypocreomycetidae</taxon>
        <taxon>Hypocreales</taxon>
        <taxon>Cordycipitaceae</taxon>
        <taxon>Zarea</taxon>
    </lineage>
</organism>
<protein>
    <submittedName>
        <fullName evidence="1">Uncharacterized protein</fullName>
    </submittedName>
</protein>
<name>A0ACC1NSM7_9HYPO</name>
<sequence>MMDEEAATRRRKERMVQWLQGQALHADRPLGGRSERVNQQMNDILNIVRENIQLPTIITPAVEETSRGAHTNTSQTQTHETVPIERYRAALEEKNTLYHANASNLRMVRHLYAQQTSLIKSFQDQMREVGQTLEEVLQENNILKGKNKKGKEKIEAMKKKLKDLEDELDDERQAQMEMEEEV</sequence>
<accession>A0ACC1NSM7</accession>
<gene>
    <name evidence="1" type="ORF">NQ176_g1725</name>
</gene>
<proteinExistence type="predicted"/>
<keyword evidence="2" id="KW-1185">Reference proteome</keyword>
<evidence type="ECO:0000313" key="1">
    <source>
        <dbReference type="EMBL" id="KAJ2981919.1"/>
    </source>
</evidence>
<evidence type="ECO:0000313" key="2">
    <source>
        <dbReference type="Proteomes" id="UP001143910"/>
    </source>
</evidence>
<dbReference type="EMBL" id="JANJQO010000104">
    <property type="protein sequence ID" value="KAJ2981919.1"/>
    <property type="molecule type" value="Genomic_DNA"/>
</dbReference>